<keyword evidence="1" id="KW-1133">Transmembrane helix</keyword>
<sequence length="251" mass="26587">MHDLTGLLRNGIGVGVPVLVGLAFALATFRESKRVQRENERRAKAENEVRAPGDLSPGLARLRVHVVDAGSAARVNMGTSVESAEDLSGAPELETVEVLLADESGRTFRLPAGHRLKVHAFGGARRHLTESVTTEDGGVRQRFSFEVGPAQSFVLACKLPEATAGNHPFRQADDAAALLPAGDRFEINPPPDKAQTSGVGCIVVPCLVLGAVAATVPEHTGWRIAGWIVWLMCVLLGLVGRSVANDTLPKA</sequence>
<dbReference type="AlphaFoldDB" id="A0A4U1IYL4"/>
<proteinExistence type="predicted"/>
<dbReference type="Proteomes" id="UP000309215">
    <property type="component" value="Unassembled WGS sequence"/>
</dbReference>
<keyword evidence="3" id="KW-1185">Reference proteome</keyword>
<feature type="transmembrane region" description="Helical" evidence="1">
    <location>
        <begin position="222"/>
        <end position="240"/>
    </location>
</feature>
<reference evidence="2 3" key="1">
    <citation type="submission" date="2019-04" db="EMBL/GenBank/DDBJ databases">
        <authorList>
            <person name="Li Y."/>
            <person name="Wang J."/>
        </authorList>
    </citation>
    <scope>NUCLEOTIDE SEQUENCE [LARGE SCALE GENOMIC DNA]</scope>
    <source>
        <strain evidence="2 3">DSM 14668</strain>
    </source>
</reference>
<accession>A0A4U1IYL4</accession>
<keyword evidence="1" id="KW-0472">Membrane</keyword>
<comment type="caution">
    <text evidence="2">The sequence shown here is derived from an EMBL/GenBank/DDBJ whole genome shotgun (WGS) entry which is preliminary data.</text>
</comment>
<evidence type="ECO:0000313" key="3">
    <source>
        <dbReference type="Proteomes" id="UP000309215"/>
    </source>
</evidence>
<name>A0A4U1IYL4_9BACT</name>
<dbReference type="EMBL" id="SSMQ01000053">
    <property type="protein sequence ID" value="TKC99755.1"/>
    <property type="molecule type" value="Genomic_DNA"/>
</dbReference>
<keyword evidence="1" id="KW-0812">Transmembrane</keyword>
<organism evidence="2 3">
    <name type="scientific">Polyangium fumosum</name>
    <dbReference type="NCBI Taxonomy" id="889272"/>
    <lineage>
        <taxon>Bacteria</taxon>
        <taxon>Pseudomonadati</taxon>
        <taxon>Myxococcota</taxon>
        <taxon>Polyangia</taxon>
        <taxon>Polyangiales</taxon>
        <taxon>Polyangiaceae</taxon>
        <taxon>Polyangium</taxon>
    </lineage>
</organism>
<dbReference type="RefSeq" id="WP_136933723.1">
    <property type="nucleotide sequence ID" value="NZ_SSMQ01000053.1"/>
</dbReference>
<feature type="transmembrane region" description="Helical" evidence="1">
    <location>
        <begin position="197"/>
        <end position="216"/>
    </location>
</feature>
<gene>
    <name evidence="2" type="ORF">E8A74_36540</name>
</gene>
<feature type="transmembrane region" description="Helical" evidence="1">
    <location>
        <begin position="12"/>
        <end position="29"/>
    </location>
</feature>
<evidence type="ECO:0000256" key="1">
    <source>
        <dbReference type="SAM" id="Phobius"/>
    </source>
</evidence>
<protein>
    <submittedName>
        <fullName evidence="2">Uncharacterized protein</fullName>
    </submittedName>
</protein>
<evidence type="ECO:0000313" key="2">
    <source>
        <dbReference type="EMBL" id="TKC99755.1"/>
    </source>
</evidence>